<dbReference type="SMART" id="SM00849">
    <property type="entry name" value="Lactamase_B"/>
    <property type="match status" value="1"/>
</dbReference>
<gene>
    <name evidence="2" type="ORF">GCM10009710_32820</name>
</gene>
<name>A0ABN2K878_9ACTN</name>
<dbReference type="InterPro" id="IPR050662">
    <property type="entry name" value="Sec-metab_biosynth-thioest"/>
</dbReference>
<dbReference type="Gene3D" id="1.10.10.10">
    <property type="entry name" value="Winged helix-like DNA-binding domain superfamily/Winged helix DNA-binding domain"/>
    <property type="match status" value="1"/>
</dbReference>
<dbReference type="Gene3D" id="3.60.15.10">
    <property type="entry name" value="Ribonuclease Z/Hydroxyacylglutathione hydrolase-like"/>
    <property type="match status" value="1"/>
</dbReference>
<comment type="caution">
    <text evidence="2">The sequence shown here is derived from an EMBL/GenBank/DDBJ whole genome shotgun (WGS) entry which is preliminary data.</text>
</comment>
<dbReference type="SUPFAM" id="SSF56281">
    <property type="entry name" value="Metallo-hydrolase/oxidoreductase"/>
    <property type="match status" value="1"/>
</dbReference>
<feature type="domain" description="Metallo-beta-lactamase" evidence="1">
    <location>
        <begin position="32"/>
        <end position="244"/>
    </location>
</feature>
<evidence type="ECO:0000259" key="1">
    <source>
        <dbReference type="SMART" id="SM00849"/>
    </source>
</evidence>
<dbReference type="Pfam" id="PF00753">
    <property type="entry name" value="Lactamase_B"/>
    <property type="match status" value="1"/>
</dbReference>
<dbReference type="RefSeq" id="WP_344203579.1">
    <property type="nucleotide sequence ID" value="NZ_BAAAME010000005.1"/>
</dbReference>
<dbReference type="InterPro" id="IPR036388">
    <property type="entry name" value="WH-like_DNA-bd_sf"/>
</dbReference>
<dbReference type="Proteomes" id="UP001501057">
    <property type="component" value="Unassembled WGS sequence"/>
</dbReference>
<protein>
    <submittedName>
        <fullName evidence="2">MBL fold metallo-hydrolase</fullName>
    </submittedName>
</protein>
<keyword evidence="3" id="KW-1185">Reference proteome</keyword>
<reference evidence="2 3" key="1">
    <citation type="journal article" date="2019" name="Int. J. Syst. Evol. Microbiol.">
        <title>The Global Catalogue of Microorganisms (GCM) 10K type strain sequencing project: providing services to taxonomists for standard genome sequencing and annotation.</title>
        <authorList>
            <consortium name="The Broad Institute Genomics Platform"/>
            <consortium name="The Broad Institute Genome Sequencing Center for Infectious Disease"/>
            <person name="Wu L."/>
            <person name="Ma J."/>
        </authorList>
    </citation>
    <scope>NUCLEOTIDE SEQUENCE [LARGE SCALE GENOMIC DNA]</scope>
    <source>
        <strain evidence="2 3">JCM 13518</strain>
    </source>
</reference>
<dbReference type="EMBL" id="BAAAME010000005">
    <property type="protein sequence ID" value="GAA1750333.1"/>
    <property type="molecule type" value="Genomic_DNA"/>
</dbReference>
<dbReference type="InterPro" id="IPR001279">
    <property type="entry name" value="Metallo-B-lactamas"/>
</dbReference>
<proteinExistence type="predicted"/>
<sequence>MESDQPDDVTVEEISDAVARIPLPLPLAELRSVNCYAVRGPDGLTLIDPGWVWTETTTALESGLAGLGLALDDVSRILITHSHWDHYSQAYRWHLERGTDLYLGAGERHSIQAWKDLDGAFPLQVGLLQRAGDGARADLLEHHPVSETERSTDFGDPTTYLDGGETLTGSDVPIGVISTPGHTRGHLVFEDLTHQMLFTGDHVLPRITPSIAYERAPDRLALRSYLSSLQLLLDRPDATMLPAHGLPTSSVHARVTELIAHHDDRLKVVGDLVAQGERTALDVASGMTWTRREKSLAELGDDHSWTAVLEAAAHLELLVWRGDLTKDDSGPVDLYSVA</sequence>
<evidence type="ECO:0000313" key="3">
    <source>
        <dbReference type="Proteomes" id="UP001501057"/>
    </source>
</evidence>
<dbReference type="PANTHER" id="PTHR23131">
    <property type="entry name" value="ENDORIBONUCLEASE LACTB2"/>
    <property type="match status" value="1"/>
</dbReference>
<evidence type="ECO:0000313" key="2">
    <source>
        <dbReference type="EMBL" id="GAA1750333.1"/>
    </source>
</evidence>
<dbReference type="InterPro" id="IPR036866">
    <property type="entry name" value="RibonucZ/Hydroxyglut_hydro"/>
</dbReference>
<accession>A0ABN2K878</accession>
<organism evidence="2 3">
    <name type="scientific">Aeromicrobium alkaliterrae</name>
    <dbReference type="NCBI Taxonomy" id="302168"/>
    <lineage>
        <taxon>Bacteria</taxon>
        <taxon>Bacillati</taxon>
        <taxon>Actinomycetota</taxon>
        <taxon>Actinomycetes</taxon>
        <taxon>Propionibacteriales</taxon>
        <taxon>Nocardioidaceae</taxon>
        <taxon>Aeromicrobium</taxon>
    </lineage>
</organism>
<dbReference type="PANTHER" id="PTHR23131:SF4">
    <property type="entry name" value="METALLO-BETA-LACTAMASE SUPERFAMILY POTEIN"/>
    <property type="match status" value="1"/>
</dbReference>